<evidence type="ECO:0000259" key="1">
    <source>
        <dbReference type="Pfam" id="PF01370"/>
    </source>
</evidence>
<name>A0A1H9R9E4_9MICO</name>
<dbReference type="InterPro" id="IPR051207">
    <property type="entry name" value="ComplexI_NDUFA9_subunit"/>
</dbReference>
<dbReference type="Gene3D" id="3.40.50.720">
    <property type="entry name" value="NAD(P)-binding Rossmann-like Domain"/>
    <property type="match status" value="1"/>
</dbReference>
<dbReference type="InterPro" id="IPR036291">
    <property type="entry name" value="NAD(P)-bd_dom_sf"/>
</dbReference>
<dbReference type="PANTHER" id="PTHR12126">
    <property type="entry name" value="NADH-UBIQUINONE OXIDOREDUCTASE 39 KDA SUBUNIT-RELATED"/>
    <property type="match status" value="1"/>
</dbReference>
<evidence type="ECO:0000313" key="3">
    <source>
        <dbReference type="Proteomes" id="UP000199019"/>
    </source>
</evidence>
<keyword evidence="3" id="KW-1185">Reference proteome</keyword>
<feature type="domain" description="NAD-dependent epimerase/dehydratase" evidence="1">
    <location>
        <begin position="3"/>
        <end position="65"/>
    </location>
</feature>
<dbReference type="RefSeq" id="WP_091755679.1">
    <property type="nucleotide sequence ID" value="NZ_FOHB01000001.1"/>
</dbReference>
<sequence length="257" mass="27055">MRVLVTGGSGSLGSEVLAELGARGHEARPASRRTGVDLSTGVGLAEVVAGVDAVIHCATATQSPRRVDVDGTGRLVAELARQPSPPHLVYVSIVGCDRSPFPYYRAKTEVEQRLARWGGPATVVRATQFHPFAAAVAQLLMVGRVAFSIGDMAVQPADTAWVAGHLVDVATGPVPRGFTRTTDLAGPDVLAMGEVAMMLRQHAGQGSPRVVRVPPVGGVLRSFSDRVNVPSGDVETGGRSFAAWLETQPQRLPSLRR</sequence>
<gene>
    <name evidence="2" type="ORF">SAMN05216199_0908</name>
</gene>
<dbReference type="Proteomes" id="UP000199019">
    <property type="component" value="Unassembled WGS sequence"/>
</dbReference>
<dbReference type="OrthoDB" id="9771302at2"/>
<dbReference type="GO" id="GO:0044877">
    <property type="term" value="F:protein-containing complex binding"/>
    <property type="evidence" value="ECO:0007669"/>
    <property type="project" value="TreeGrafter"/>
</dbReference>
<dbReference type="SUPFAM" id="SSF51735">
    <property type="entry name" value="NAD(P)-binding Rossmann-fold domains"/>
    <property type="match status" value="1"/>
</dbReference>
<organism evidence="2 3">
    <name type="scientific">Pedococcus cremeus</name>
    <dbReference type="NCBI Taxonomy" id="587636"/>
    <lineage>
        <taxon>Bacteria</taxon>
        <taxon>Bacillati</taxon>
        <taxon>Actinomycetota</taxon>
        <taxon>Actinomycetes</taxon>
        <taxon>Micrococcales</taxon>
        <taxon>Intrasporangiaceae</taxon>
        <taxon>Pedococcus</taxon>
    </lineage>
</organism>
<protein>
    <submittedName>
        <fullName evidence="2">Uncharacterized conserved protein YbjT, contains NAD(P)-binding and DUF2867 domains</fullName>
    </submittedName>
</protein>
<evidence type="ECO:0000313" key="2">
    <source>
        <dbReference type="EMBL" id="SER69521.1"/>
    </source>
</evidence>
<accession>A0A1H9R9E4</accession>
<dbReference type="PANTHER" id="PTHR12126:SF11">
    <property type="entry name" value="NADH DEHYDROGENASE [UBIQUINONE] 1 ALPHA SUBCOMPLEX SUBUNIT 9, MITOCHONDRIAL"/>
    <property type="match status" value="1"/>
</dbReference>
<dbReference type="InterPro" id="IPR001509">
    <property type="entry name" value="Epimerase_deHydtase"/>
</dbReference>
<reference evidence="3" key="1">
    <citation type="submission" date="2016-10" db="EMBL/GenBank/DDBJ databases">
        <authorList>
            <person name="Varghese N."/>
            <person name="Submissions S."/>
        </authorList>
    </citation>
    <scope>NUCLEOTIDE SEQUENCE [LARGE SCALE GENOMIC DNA]</scope>
    <source>
        <strain evidence="3">CGMCC 1.6963</strain>
    </source>
</reference>
<dbReference type="STRING" id="587636.SAMN05216199_0908"/>
<proteinExistence type="predicted"/>
<dbReference type="EMBL" id="FOHB01000001">
    <property type="protein sequence ID" value="SER69521.1"/>
    <property type="molecule type" value="Genomic_DNA"/>
</dbReference>
<dbReference type="AlphaFoldDB" id="A0A1H9R9E4"/>
<dbReference type="Pfam" id="PF01370">
    <property type="entry name" value="Epimerase"/>
    <property type="match status" value="1"/>
</dbReference>